<comment type="similarity">
    <text evidence="1">Belongs to the 'phage' integrase family.</text>
</comment>
<dbReference type="InterPro" id="IPR002104">
    <property type="entry name" value="Integrase_catalytic"/>
</dbReference>
<organism evidence="5 6">
    <name type="scientific">Pedobacter planticolens</name>
    <dbReference type="NCBI Taxonomy" id="2679964"/>
    <lineage>
        <taxon>Bacteria</taxon>
        <taxon>Pseudomonadati</taxon>
        <taxon>Bacteroidota</taxon>
        <taxon>Sphingobacteriia</taxon>
        <taxon>Sphingobacteriales</taxon>
        <taxon>Sphingobacteriaceae</taxon>
        <taxon>Pedobacter</taxon>
    </lineage>
</organism>
<evidence type="ECO:0000313" key="5">
    <source>
        <dbReference type="EMBL" id="MBB2146915.1"/>
    </source>
</evidence>
<dbReference type="GO" id="GO:0015074">
    <property type="term" value="P:DNA integration"/>
    <property type="evidence" value="ECO:0007669"/>
    <property type="project" value="InterPro"/>
</dbReference>
<dbReference type="Proteomes" id="UP000601055">
    <property type="component" value="Unassembled WGS sequence"/>
</dbReference>
<dbReference type="InterPro" id="IPR011010">
    <property type="entry name" value="DNA_brk_join_enz"/>
</dbReference>
<feature type="domain" description="Tyr recombinase" evidence="4">
    <location>
        <begin position="225"/>
        <end position="416"/>
    </location>
</feature>
<dbReference type="InterPro" id="IPR025269">
    <property type="entry name" value="SAM-like_dom"/>
</dbReference>
<dbReference type="AlphaFoldDB" id="A0A923E297"/>
<dbReference type="GO" id="GO:0006310">
    <property type="term" value="P:DNA recombination"/>
    <property type="evidence" value="ECO:0007669"/>
    <property type="project" value="UniProtKB-KW"/>
</dbReference>
<dbReference type="PANTHER" id="PTHR30349:SF64">
    <property type="entry name" value="PROPHAGE INTEGRASE INTD-RELATED"/>
    <property type="match status" value="1"/>
</dbReference>
<keyword evidence="6" id="KW-1185">Reference proteome</keyword>
<dbReference type="Pfam" id="PF00589">
    <property type="entry name" value="Phage_integrase"/>
    <property type="match status" value="1"/>
</dbReference>
<dbReference type="PANTHER" id="PTHR30349">
    <property type="entry name" value="PHAGE INTEGRASE-RELATED"/>
    <property type="match status" value="1"/>
</dbReference>
<evidence type="ECO:0000256" key="2">
    <source>
        <dbReference type="ARBA" id="ARBA00023125"/>
    </source>
</evidence>
<name>A0A923E297_9SPHI</name>
<reference evidence="5" key="1">
    <citation type="submission" date="2019-11" db="EMBL/GenBank/DDBJ databases">
        <title>Description of Pedobacter sp. LMG 31464T.</title>
        <authorList>
            <person name="Carlier A."/>
            <person name="Qi S."/>
            <person name="Vandamme P."/>
        </authorList>
    </citation>
    <scope>NUCLEOTIDE SEQUENCE</scope>
    <source>
        <strain evidence="5">LMG 31464</strain>
    </source>
</reference>
<gene>
    <name evidence="5" type="ORF">GM921_15530</name>
</gene>
<dbReference type="InterPro" id="IPR050090">
    <property type="entry name" value="Tyrosine_recombinase_XerCD"/>
</dbReference>
<dbReference type="Gene3D" id="1.10.150.130">
    <property type="match status" value="1"/>
</dbReference>
<dbReference type="RefSeq" id="WP_182923551.1">
    <property type="nucleotide sequence ID" value="NZ_WNXD01000002.1"/>
</dbReference>
<keyword evidence="2" id="KW-0238">DNA-binding</keyword>
<accession>A0A923E297</accession>
<dbReference type="Gene3D" id="1.10.443.10">
    <property type="entry name" value="Intergrase catalytic core"/>
    <property type="match status" value="1"/>
</dbReference>
<evidence type="ECO:0000259" key="4">
    <source>
        <dbReference type="PROSITE" id="PS51898"/>
    </source>
</evidence>
<protein>
    <submittedName>
        <fullName evidence="5">Tyrosine-type recombinase/integrase</fullName>
    </submittedName>
</protein>
<evidence type="ECO:0000313" key="6">
    <source>
        <dbReference type="Proteomes" id="UP000601055"/>
    </source>
</evidence>
<dbReference type="InterPro" id="IPR010998">
    <property type="entry name" value="Integrase_recombinase_N"/>
</dbReference>
<dbReference type="Pfam" id="PF13102">
    <property type="entry name" value="Phage_int_SAM_5"/>
    <property type="match status" value="1"/>
</dbReference>
<evidence type="ECO:0000256" key="3">
    <source>
        <dbReference type="ARBA" id="ARBA00023172"/>
    </source>
</evidence>
<dbReference type="InterPro" id="IPR013762">
    <property type="entry name" value="Integrase-like_cat_sf"/>
</dbReference>
<sequence>MASAQLYLDTRRAKVDGTFPVKIRIGYGRQAKLFNTIISLSKTDFERVVIGKGKLSDHLKAVKPKLDTLIKKANVVIEGLTPFNIETFTTRFFQRGNRLDLLFLLKEKADKLWELEKIGNSNLYKQAWTLLVEYHKHTSDSQELLIHTVNVKWLQNFETWVGRQTRVDKKGIILPKYSTTTLGMYLIRVRAIFNDTISDQLIPNNLYPFHTPQNNKGYKILKGGGNKRALQKNEMQRIFDYIPKTVNESFAKDIFMFSYLACGMNCIDIFRLKWSDIDGNKFTFIRKKTEGKLGGQNKITILLNKELSEIIERHGSHKLRSDLIFNVIPDDVNEVEALKAVRSSISTINQTLKKIAKALDITTEISTYFARHSFSTNQMNNETPLAFISKQLGHTSLKTTENYLSDFSNDKAEIYLSSLLENTN</sequence>
<dbReference type="SUPFAM" id="SSF56349">
    <property type="entry name" value="DNA breaking-rejoining enzymes"/>
    <property type="match status" value="1"/>
</dbReference>
<dbReference type="GO" id="GO:0003677">
    <property type="term" value="F:DNA binding"/>
    <property type="evidence" value="ECO:0007669"/>
    <property type="project" value="UniProtKB-KW"/>
</dbReference>
<proteinExistence type="inferred from homology"/>
<evidence type="ECO:0000256" key="1">
    <source>
        <dbReference type="ARBA" id="ARBA00008857"/>
    </source>
</evidence>
<keyword evidence="3" id="KW-0233">DNA recombination</keyword>
<comment type="caution">
    <text evidence="5">The sequence shown here is derived from an EMBL/GenBank/DDBJ whole genome shotgun (WGS) entry which is preliminary data.</text>
</comment>
<dbReference type="EMBL" id="WNXD01000002">
    <property type="protein sequence ID" value="MBB2146915.1"/>
    <property type="molecule type" value="Genomic_DNA"/>
</dbReference>
<dbReference type="PROSITE" id="PS51898">
    <property type="entry name" value="TYR_RECOMBINASE"/>
    <property type="match status" value="1"/>
</dbReference>